<dbReference type="AlphaFoldDB" id="A0A8H2XRD4"/>
<proteinExistence type="predicted"/>
<dbReference type="Proteomes" id="UP000663861">
    <property type="component" value="Unassembled WGS sequence"/>
</dbReference>
<evidence type="ECO:0000313" key="2">
    <source>
        <dbReference type="EMBL" id="CAE6432091.1"/>
    </source>
</evidence>
<reference evidence="2" key="1">
    <citation type="submission" date="2021-01" db="EMBL/GenBank/DDBJ databases">
        <authorList>
            <person name="Kaushik A."/>
        </authorList>
    </citation>
    <scope>NUCLEOTIDE SEQUENCE</scope>
    <source>
        <strain evidence="2">AG4-RS23</strain>
    </source>
</reference>
<protein>
    <recommendedName>
        <fullName evidence="4">Tat pathway signal sequence domain protein</fullName>
    </recommendedName>
</protein>
<feature type="chain" id="PRO_5034824341" description="Tat pathway signal sequence domain protein" evidence="1">
    <location>
        <begin position="22"/>
        <end position="484"/>
    </location>
</feature>
<evidence type="ECO:0000256" key="1">
    <source>
        <dbReference type="SAM" id="SignalP"/>
    </source>
</evidence>
<comment type="caution">
    <text evidence="2">The sequence shown here is derived from an EMBL/GenBank/DDBJ whole genome shotgun (WGS) entry which is preliminary data.</text>
</comment>
<name>A0A8H2XRD4_9AGAM</name>
<feature type="signal peptide" evidence="1">
    <location>
        <begin position="1"/>
        <end position="21"/>
    </location>
</feature>
<organism evidence="2 3">
    <name type="scientific">Rhizoctonia solani</name>
    <dbReference type="NCBI Taxonomy" id="456999"/>
    <lineage>
        <taxon>Eukaryota</taxon>
        <taxon>Fungi</taxon>
        <taxon>Dikarya</taxon>
        <taxon>Basidiomycota</taxon>
        <taxon>Agaricomycotina</taxon>
        <taxon>Agaricomycetes</taxon>
        <taxon>Cantharellales</taxon>
        <taxon>Ceratobasidiaceae</taxon>
        <taxon>Rhizoctonia</taxon>
    </lineage>
</organism>
<sequence>MRAVLRIWALLALVIPYLVVAAPTVTRQSSTQLDAQGIFFVSYDGLVNVESFQQSGVVTHNGYQYAGWYTSTRYAIIARRQLPSGSWSTLQLPHQLSVNDSHNVIAIGISPSDGRIHIAMDTHSTVLFYVKSVANLAGAPGSFAWTVSQFGAVQNTLDGLSVTNQFTYPQFLTTPDNRLQLFYRSAVSGNGVAQVAEYNGASWANLGGFSSATGSYTYNGATSTARNLYINGVTYSSTGRLHTSGTWRENNGGVLCASGGLTNHDTIWLYSDDRGRTWYNNGGTKVATTGSSTVSVTTSGIIVDSLDPNHGLINASPSLVRLISAANYLRIQQESQTVDSTNQPHIIISYVPGRFTQCVKSYAADRTSYARPFHLYRNSSGTWTKVEIPFALGSTGRSQIVMDASDNVYVVLPFLKIVTASKSSGWTDWTLAYDGVAAGLNAFGEVTVDRPRVKSEGVLSVLYQVKSSGTTPSAVVVADFKLNG</sequence>
<dbReference type="EMBL" id="CAJMWY010000406">
    <property type="protein sequence ID" value="CAE6432091.1"/>
    <property type="molecule type" value="Genomic_DNA"/>
</dbReference>
<dbReference type="Pfam" id="PF15892">
    <property type="entry name" value="BNR_4"/>
    <property type="match status" value="1"/>
</dbReference>
<accession>A0A8H2XRD4</accession>
<keyword evidence="1" id="KW-0732">Signal</keyword>
<evidence type="ECO:0008006" key="4">
    <source>
        <dbReference type="Google" id="ProtNLM"/>
    </source>
</evidence>
<gene>
    <name evidence="2" type="ORF">RDB_LOCUS26935</name>
</gene>
<evidence type="ECO:0000313" key="3">
    <source>
        <dbReference type="Proteomes" id="UP000663861"/>
    </source>
</evidence>